<dbReference type="EMBL" id="QCXQ01000006">
    <property type="protein sequence ID" value="PWF99497.1"/>
    <property type="molecule type" value="Genomic_DNA"/>
</dbReference>
<keyword evidence="2" id="KW-1185">Reference proteome</keyword>
<dbReference type="Proteomes" id="UP000245080">
    <property type="component" value="Unassembled WGS sequence"/>
</dbReference>
<protein>
    <submittedName>
        <fullName evidence="1">Uncharacterized protein</fullName>
    </submittedName>
</protein>
<evidence type="ECO:0000313" key="2">
    <source>
        <dbReference type="Proteomes" id="UP000245080"/>
    </source>
</evidence>
<comment type="caution">
    <text evidence="1">The sequence shown here is derived from an EMBL/GenBank/DDBJ whole genome shotgun (WGS) entry which is preliminary data.</text>
</comment>
<dbReference type="RefSeq" id="WP_109250955.1">
    <property type="nucleotide sequence ID" value="NZ_QCXQ01000006.1"/>
</dbReference>
<sequence length="95" mass="10692">MKAILELTNDESVTFDLESPTLINGGDIRVFNLSRYGLEAADLDFPTVKNRLVTLSKTREQLILNGKHYYVSAVNETTDNDNLSEVIVEKSNPFE</sequence>
<accession>A0A2V1MYB6</accession>
<reference evidence="1 2" key="1">
    <citation type="journal article" date="2018" name="Int. J. Syst. Evol. Microbiol.">
        <title>Lactobacillus bambusae sp. nov., isolated from a traditional fermented Ma-bamboo shoots of Taiwan.</title>
        <authorList>
            <person name="Wang L.-T."/>
        </authorList>
    </citation>
    <scope>NUCLEOTIDE SEQUENCE [LARGE SCALE GENOMIC DNA]</scope>
    <source>
        <strain evidence="1 2">BS-W1</strain>
    </source>
</reference>
<evidence type="ECO:0000313" key="1">
    <source>
        <dbReference type="EMBL" id="PWF99497.1"/>
    </source>
</evidence>
<name>A0A2V1MYB6_9LACO</name>
<organism evidence="1 2">
    <name type="scientific">Levilactobacillus bambusae</name>
    <dbReference type="NCBI Taxonomy" id="2024736"/>
    <lineage>
        <taxon>Bacteria</taxon>
        <taxon>Bacillati</taxon>
        <taxon>Bacillota</taxon>
        <taxon>Bacilli</taxon>
        <taxon>Lactobacillales</taxon>
        <taxon>Lactobacillaceae</taxon>
        <taxon>Levilactobacillus</taxon>
    </lineage>
</organism>
<dbReference type="AlphaFoldDB" id="A0A2V1MYB6"/>
<proteinExistence type="predicted"/>
<gene>
    <name evidence="1" type="ORF">DCM90_08605</name>
</gene>